<dbReference type="RefSeq" id="WP_130162485.1">
    <property type="nucleotide sequence ID" value="NZ_SGIM01000009.1"/>
</dbReference>
<evidence type="ECO:0000256" key="11">
    <source>
        <dbReference type="ARBA" id="ARBA00049396"/>
    </source>
</evidence>
<evidence type="ECO:0000256" key="7">
    <source>
        <dbReference type="ARBA" id="ARBA00023154"/>
    </source>
</evidence>
<evidence type="ECO:0000256" key="2">
    <source>
        <dbReference type="ARBA" id="ARBA00022605"/>
    </source>
</evidence>
<feature type="domain" description="Dihydrodipicolinate reductase N-terminal" evidence="12">
    <location>
        <begin position="1"/>
        <end position="128"/>
    </location>
</feature>
<dbReference type="Gene3D" id="3.40.50.720">
    <property type="entry name" value="NAD(P)-binding Rossmann-like Domain"/>
    <property type="match status" value="1"/>
</dbReference>
<evidence type="ECO:0000259" key="13">
    <source>
        <dbReference type="Pfam" id="PF05173"/>
    </source>
</evidence>
<evidence type="ECO:0000313" key="15">
    <source>
        <dbReference type="Proteomes" id="UP000292110"/>
    </source>
</evidence>
<dbReference type="GO" id="GO:0019877">
    <property type="term" value="P:diaminopimelate biosynthetic process"/>
    <property type="evidence" value="ECO:0007669"/>
    <property type="project" value="UniProtKB-KW"/>
</dbReference>
<dbReference type="Pfam" id="PF05173">
    <property type="entry name" value="DapB_C"/>
    <property type="match status" value="1"/>
</dbReference>
<comment type="pathway">
    <text evidence="8">Amino-acid biosynthesis; L-lysine biosynthesis via DAP pathway; (S)-tetrahydrodipicolinate from L-aspartate: step 4/4.</text>
</comment>
<accession>A0A4Q6X7T7</accession>
<dbReference type="Proteomes" id="UP000292110">
    <property type="component" value="Unassembled WGS sequence"/>
</dbReference>
<keyword evidence="15" id="KW-1185">Reference proteome</keyword>
<dbReference type="InterPro" id="IPR022663">
    <property type="entry name" value="DapB_C"/>
</dbReference>
<proteinExistence type="inferred from homology"/>
<dbReference type="InterPro" id="IPR023940">
    <property type="entry name" value="DHDPR_bac"/>
</dbReference>
<sequence length="266" mass="29612">MKVGIIGFGKTGRAVASVLLESKKTSLQWVIRQSKQLEHRSVPEFLGVEADDPGIIHSKDEYSIVELLDRYPVDVIVDFSSEQGLDYYAEEAAKRGITIVSAVSQYPDERINQLHQLAESTCVLHSPNITIGINFLILAAKILKNIAPYTDIDVIEEHFKAKSEVSGTAKVIARELDLAEDTIKSVRAGGIVGVHEILFGFPFQTVRLKHESITREAFGNGILFAIENLKDKPKGFYSMEGLLLPFFKLEEPDSSLLIKSNNLEQR</sequence>
<evidence type="ECO:0000256" key="5">
    <source>
        <dbReference type="ARBA" id="ARBA00023002"/>
    </source>
</evidence>
<gene>
    <name evidence="14" type="ORF">EXE30_11375</name>
</gene>
<dbReference type="InterPro" id="IPR036291">
    <property type="entry name" value="NAD(P)-bd_dom_sf"/>
</dbReference>
<dbReference type="EMBL" id="SGIM01000009">
    <property type="protein sequence ID" value="RZF51171.1"/>
    <property type="molecule type" value="Genomic_DNA"/>
</dbReference>
<organism evidence="14 15">
    <name type="scientific">Acinetobacter halotolerans</name>
    <dbReference type="NCBI Taxonomy" id="1752076"/>
    <lineage>
        <taxon>Bacteria</taxon>
        <taxon>Pseudomonadati</taxon>
        <taxon>Pseudomonadota</taxon>
        <taxon>Gammaproteobacteria</taxon>
        <taxon>Moraxellales</taxon>
        <taxon>Moraxellaceae</taxon>
        <taxon>Acinetobacter</taxon>
    </lineage>
</organism>
<keyword evidence="2" id="KW-0028">Amino-acid biosynthesis</keyword>
<keyword evidence="7" id="KW-0457">Lysine biosynthesis</keyword>
<comment type="caution">
    <text evidence="14">The sequence shown here is derived from an EMBL/GenBank/DDBJ whole genome shotgun (WGS) entry which is preliminary data.</text>
</comment>
<protein>
    <recommendedName>
        <fullName evidence="9">4-hydroxy-tetrahydrodipicolinate reductase</fullName>
        <ecNumber evidence="9">1.17.1.8</ecNumber>
    </recommendedName>
</protein>
<comment type="catalytic activity">
    <reaction evidence="10">
        <text>(S)-2,3,4,5-tetrahydrodipicolinate + NADP(+) + H2O = (2S,4S)-4-hydroxy-2,3,4,5-tetrahydrodipicolinate + NADPH + H(+)</text>
        <dbReference type="Rhea" id="RHEA:35331"/>
        <dbReference type="ChEBI" id="CHEBI:15377"/>
        <dbReference type="ChEBI" id="CHEBI:15378"/>
        <dbReference type="ChEBI" id="CHEBI:16845"/>
        <dbReference type="ChEBI" id="CHEBI:57783"/>
        <dbReference type="ChEBI" id="CHEBI:58349"/>
        <dbReference type="ChEBI" id="CHEBI:67139"/>
        <dbReference type="EC" id="1.17.1.8"/>
    </reaction>
</comment>
<dbReference type="AlphaFoldDB" id="A0A4Q6X7T7"/>
<dbReference type="SUPFAM" id="SSF51735">
    <property type="entry name" value="NAD(P)-binding Rossmann-fold domains"/>
    <property type="match status" value="1"/>
</dbReference>
<evidence type="ECO:0000259" key="12">
    <source>
        <dbReference type="Pfam" id="PF01113"/>
    </source>
</evidence>
<dbReference type="GO" id="GO:0008839">
    <property type="term" value="F:4-hydroxy-tetrahydrodipicolinate reductase"/>
    <property type="evidence" value="ECO:0007669"/>
    <property type="project" value="UniProtKB-EC"/>
</dbReference>
<feature type="domain" description="Dihydrodipicolinate reductase C-terminal" evidence="13">
    <location>
        <begin position="133"/>
        <end position="243"/>
    </location>
</feature>
<comment type="catalytic activity">
    <reaction evidence="11">
        <text>(S)-2,3,4,5-tetrahydrodipicolinate + NAD(+) + H2O = (2S,4S)-4-hydroxy-2,3,4,5-tetrahydrodipicolinate + NADH + H(+)</text>
        <dbReference type="Rhea" id="RHEA:35323"/>
        <dbReference type="ChEBI" id="CHEBI:15377"/>
        <dbReference type="ChEBI" id="CHEBI:15378"/>
        <dbReference type="ChEBI" id="CHEBI:16845"/>
        <dbReference type="ChEBI" id="CHEBI:57540"/>
        <dbReference type="ChEBI" id="CHEBI:57945"/>
        <dbReference type="ChEBI" id="CHEBI:67139"/>
        <dbReference type="EC" id="1.17.1.8"/>
    </reaction>
</comment>
<dbReference type="Gene3D" id="3.30.360.10">
    <property type="entry name" value="Dihydrodipicolinate Reductase, domain 2"/>
    <property type="match status" value="1"/>
</dbReference>
<dbReference type="Pfam" id="PF01113">
    <property type="entry name" value="DapB_N"/>
    <property type="match status" value="1"/>
</dbReference>
<name>A0A4Q6X7T7_9GAMM</name>
<evidence type="ECO:0000313" key="14">
    <source>
        <dbReference type="EMBL" id="RZF51171.1"/>
    </source>
</evidence>
<dbReference type="GO" id="GO:0005829">
    <property type="term" value="C:cytosol"/>
    <property type="evidence" value="ECO:0007669"/>
    <property type="project" value="TreeGrafter"/>
</dbReference>
<keyword evidence="6" id="KW-0520">NAD</keyword>
<comment type="similarity">
    <text evidence="1">Belongs to the DapB family.</text>
</comment>
<dbReference type="GO" id="GO:0009089">
    <property type="term" value="P:lysine biosynthetic process via diaminopimelate"/>
    <property type="evidence" value="ECO:0007669"/>
    <property type="project" value="InterPro"/>
</dbReference>
<reference evidence="14 15" key="1">
    <citation type="submission" date="2019-02" db="EMBL/GenBank/DDBJ databases">
        <title>The draft genome of Acinetobacter halotolerans strain JCM 31009.</title>
        <authorList>
            <person name="Qin J."/>
            <person name="Feng Y."/>
            <person name="Nemec A."/>
            <person name="Zong Z."/>
        </authorList>
    </citation>
    <scope>NUCLEOTIDE SEQUENCE [LARGE SCALE GENOMIC DNA]</scope>
    <source>
        <strain evidence="14 15">JCM 31009</strain>
    </source>
</reference>
<evidence type="ECO:0000256" key="3">
    <source>
        <dbReference type="ARBA" id="ARBA00022857"/>
    </source>
</evidence>
<dbReference type="InterPro" id="IPR000846">
    <property type="entry name" value="DapB_N"/>
</dbReference>
<evidence type="ECO:0000256" key="10">
    <source>
        <dbReference type="ARBA" id="ARBA00049080"/>
    </source>
</evidence>
<keyword evidence="4" id="KW-0220">Diaminopimelate biosynthesis</keyword>
<keyword evidence="5" id="KW-0560">Oxidoreductase</keyword>
<dbReference type="SUPFAM" id="SSF55347">
    <property type="entry name" value="Glyceraldehyde-3-phosphate dehydrogenase-like, C-terminal domain"/>
    <property type="match status" value="1"/>
</dbReference>
<evidence type="ECO:0000256" key="1">
    <source>
        <dbReference type="ARBA" id="ARBA00006642"/>
    </source>
</evidence>
<evidence type="ECO:0000256" key="6">
    <source>
        <dbReference type="ARBA" id="ARBA00023027"/>
    </source>
</evidence>
<dbReference type="PIRSF" id="PIRSF000161">
    <property type="entry name" value="DHPR"/>
    <property type="match status" value="1"/>
</dbReference>
<keyword evidence="3" id="KW-0521">NADP</keyword>
<evidence type="ECO:0000256" key="9">
    <source>
        <dbReference type="ARBA" id="ARBA00038983"/>
    </source>
</evidence>
<evidence type="ECO:0000256" key="8">
    <source>
        <dbReference type="ARBA" id="ARBA00037922"/>
    </source>
</evidence>
<dbReference type="PANTHER" id="PTHR20836">
    <property type="entry name" value="DIHYDRODIPICOLINATE REDUCTASE"/>
    <property type="match status" value="1"/>
</dbReference>
<dbReference type="PANTHER" id="PTHR20836:SF0">
    <property type="entry name" value="4-HYDROXY-TETRAHYDRODIPICOLINATE REDUCTASE 1, CHLOROPLASTIC-RELATED"/>
    <property type="match status" value="1"/>
</dbReference>
<evidence type="ECO:0000256" key="4">
    <source>
        <dbReference type="ARBA" id="ARBA00022915"/>
    </source>
</evidence>
<dbReference type="EC" id="1.17.1.8" evidence="9"/>